<evidence type="ECO:0008006" key="2">
    <source>
        <dbReference type="Google" id="ProtNLM"/>
    </source>
</evidence>
<name>A0A6A1R6U6_9BURK</name>
<proteinExistence type="predicted"/>
<evidence type="ECO:0000313" key="1">
    <source>
        <dbReference type="EMBL" id="KAB0588531.1"/>
    </source>
</evidence>
<reference evidence="1" key="1">
    <citation type="submission" date="2019-09" db="EMBL/GenBank/DDBJ databases">
        <title>Draft genome sequences of 48 bacterial type strains from the CCUG.</title>
        <authorList>
            <person name="Tunovic T."/>
            <person name="Pineiro-Iglesias B."/>
            <person name="Unosson C."/>
            <person name="Inganas E."/>
            <person name="Ohlen M."/>
            <person name="Cardew S."/>
            <person name="Jensie-Markopoulos S."/>
            <person name="Salva-Serra F."/>
            <person name="Jaen-Luchoro D."/>
            <person name="Karlsson R."/>
            <person name="Svensson-Stadler L."/>
            <person name="Chun J."/>
            <person name="Moore E."/>
        </authorList>
    </citation>
    <scope>NUCLEOTIDE SEQUENCE</scope>
    <source>
        <strain evidence="1">CCUG 15333</strain>
    </source>
</reference>
<organism evidence="1">
    <name type="scientific">Comamonas kerstersii</name>
    <dbReference type="NCBI Taxonomy" id="225992"/>
    <lineage>
        <taxon>Bacteria</taxon>
        <taxon>Pseudomonadati</taxon>
        <taxon>Pseudomonadota</taxon>
        <taxon>Betaproteobacteria</taxon>
        <taxon>Burkholderiales</taxon>
        <taxon>Comamonadaceae</taxon>
        <taxon>Comamonas</taxon>
    </lineage>
</organism>
<dbReference type="EMBL" id="VZOT01000001">
    <property type="protein sequence ID" value="KAB0588531.1"/>
    <property type="molecule type" value="Genomic_DNA"/>
</dbReference>
<comment type="caution">
    <text evidence="1">The sequence shown here is derived from an EMBL/GenBank/DDBJ whole genome shotgun (WGS) entry which is preliminary data.</text>
</comment>
<protein>
    <recommendedName>
        <fullName evidence="2">Solute-binding protein family 3/N-terminal domain-containing protein</fullName>
    </recommendedName>
</protein>
<gene>
    <name evidence="1" type="ORF">F7P80_01070</name>
</gene>
<sequence>MSEHALPRSPRPHQPRWCWVAAGLLLPLLWWLLIGQQPVPALQTAAPSSPWQEQVLQQGVLKVAVRSYPRPSLPDAPLPPEPDVLDLAYAQWLADQLQVPLQLQAPEAADLQLQEHAALATGPAALHGYGDTQLQLVVLRQQLPRWHPWAPSVWHNWLPRFLTAFIPAPAADATPRVCMGTGVAPAAALQARGWQPVVARSSIHAISEFLSGQCDALAESPALIARLLAQPSWRFYAPLGHPWSAQTAAAPQTEDAWLQAMQRRWRGSHAWHQTLQHRTSTILLEAAMLEDGAICH</sequence>
<dbReference type="RefSeq" id="WP_151042167.1">
    <property type="nucleotide sequence ID" value="NZ_VZOT01000001.1"/>
</dbReference>
<dbReference type="AlphaFoldDB" id="A0A6A1R6U6"/>
<accession>A0A6A1R6U6</accession>